<reference evidence="2" key="1">
    <citation type="submission" date="2016-08" db="EMBL/GenBank/DDBJ databases">
        <authorList>
            <person name="Varghese N."/>
            <person name="Submissions Spin"/>
        </authorList>
    </citation>
    <scope>NUCLEOTIDE SEQUENCE [LARGE SCALE GENOMIC DNA]</scope>
    <source>
        <strain evidence="2">CCBAU 57015</strain>
    </source>
</reference>
<organism evidence="1 2">
    <name type="scientific">Rhizobium hainanense</name>
    <dbReference type="NCBI Taxonomy" id="52131"/>
    <lineage>
        <taxon>Bacteria</taxon>
        <taxon>Pseudomonadati</taxon>
        <taxon>Pseudomonadota</taxon>
        <taxon>Alphaproteobacteria</taxon>
        <taxon>Hyphomicrobiales</taxon>
        <taxon>Rhizobiaceae</taxon>
        <taxon>Rhizobium/Agrobacterium group</taxon>
        <taxon>Rhizobium</taxon>
    </lineage>
</organism>
<keyword evidence="2" id="KW-1185">Reference proteome</keyword>
<name>A0A1C3UM11_9HYPH</name>
<dbReference type="RefSeq" id="WP_075852406.1">
    <property type="nucleotide sequence ID" value="NZ_FMAC01000002.1"/>
</dbReference>
<gene>
    <name evidence="1" type="ORF">GA0061100_102607</name>
</gene>
<evidence type="ECO:0000313" key="1">
    <source>
        <dbReference type="EMBL" id="SCB16469.1"/>
    </source>
</evidence>
<dbReference type="EMBL" id="FMAC01000002">
    <property type="protein sequence ID" value="SCB16469.1"/>
    <property type="molecule type" value="Genomic_DNA"/>
</dbReference>
<protein>
    <submittedName>
        <fullName evidence="1">Uncharacterized protein</fullName>
    </submittedName>
</protein>
<dbReference type="OrthoDB" id="8264876at2"/>
<proteinExistence type="predicted"/>
<evidence type="ECO:0000313" key="2">
    <source>
        <dbReference type="Proteomes" id="UP000186228"/>
    </source>
</evidence>
<sequence>MAEPKKTHRLVKEPQISARFLADYMAASDVRRKTILQSCKYPAIARVIQHNEAKLQIGKYLREGTSDPNLLHAEAAKLRGRMASDDFERDLFDHNADYLDRFAKVSGILDLPVAERLAPGQCAAISREGVKITPDILFRLRRLTSSNKVRVGVASIRYAKGKPLKQDIAEWQSAFLFGYIGFLDEEEGAEPDKKLCITIDGHSGACFAAPSNAITRLKNMDAACAGIAERWDNISPPNNAIL</sequence>
<dbReference type="AlphaFoldDB" id="A0A1C3UM11"/>
<dbReference type="Proteomes" id="UP000186228">
    <property type="component" value="Unassembled WGS sequence"/>
</dbReference>
<accession>A0A1C3UM11</accession>